<feature type="compositionally biased region" description="Polar residues" evidence="3">
    <location>
        <begin position="83"/>
        <end position="93"/>
    </location>
</feature>
<dbReference type="SMART" id="SM00164">
    <property type="entry name" value="TBC"/>
    <property type="match status" value="1"/>
</dbReference>
<feature type="compositionally biased region" description="Low complexity" evidence="3">
    <location>
        <begin position="703"/>
        <end position="724"/>
    </location>
</feature>
<dbReference type="PANTHER" id="PTHR13399">
    <property type="entry name" value="TRANSLOCON-ASSOCIATED PROTEIN TRAP , GAMMA SUBUNIT"/>
    <property type="match status" value="1"/>
</dbReference>
<dbReference type="InterPro" id="IPR000195">
    <property type="entry name" value="Rab-GAP-TBC_dom"/>
</dbReference>
<accession>A0A7M5X7W3</accession>
<feature type="compositionally biased region" description="Low complexity" evidence="3">
    <location>
        <begin position="173"/>
        <end position="185"/>
    </location>
</feature>
<dbReference type="SUPFAM" id="SSF47923">
    <property type="entry name" value="Ypt/Rab-GAP domain of gyp1p"/>
    <property type="match status" value="2"/>
</dbReference>
<feature type="compositionally biased region" description="Polar residues" evidence="3">
    <location>
        <begin position="924"/>
        <end position="939"/>
    </location>
</feature>
<evidence type="ECO:0000256" key="3">
    <source>
        <dbReference type="SAM" id="MobiDB-lite"/>
    </source>
</evidence>
<keyword evidence="6" id="KW-1185">Reference proteome</keyword>
<feature type="domain" description="Rab-GAP TBC" evidence="4">
    <location>
        <begin position="349"/>
        <end position="558"/>
    </location>
</feature>
<evidence type="ECO:0000313" key="5">
    <source>
        <dbReference type="EnsemblMetazoa" id="CLYHEMP018206.1"/>
    </source>
</evidence>
<feature type="compositionally biased region" description="Basic residues" evidence="3">
    <location>
        <begin position="94"/>
        <end position="103"/>
    </location>
</feature>
<dbReference type="PROSITE" id="PS50086">
    <property type="entry name" value="TBC_RABGAP"/>
    <property type="match status" value="1"/>
</dbReference>
<evidence type="ECO:0000256" key="1">
    <source>
        <dbReference type="ARBA" id="ARBA00067508"/>
    </source>
</evidence>
<evidence type="ECO:0000313" key="6">
    <source>
        <dbReference type="Proteomes" id="UP000594262"/>
    </source>
</evidence>
<dbReference type="Gene3D" id="1.10.8.270">
    <property type="entry name" value="putative rabgap domain of human tbc1 domain family member 14 like domains"/>
    <property type="match status" value="1"/>
</dbReference>
<dbReference type="Proteomes" id="UP000594262">
    <property type="component" value="Unplaced"/>
</dbReference>
<evidence type="ECO:0000256" key="2">
    <source>
        <dbReference type="SAM" id="Coils"/>
    </source>
</evidence>
<feature type="compositionally biased region" description="Basic and acidic residues" evidence="3">
    <location>
        <begin position="41"/>
        <end position="55"/>
    </location>
</feature>
<feature type="compositionally biased region" description="Basic and acidic residues" evidence="3">
    <location>
        <begin position="732"/>
        <end position="742"/>
    </location>
</feature>
<dbReference type="InterPro" id="IPR035969">
    <property type="entry name" value="Rab-GAP_TBC_sf"/>
</dbReference>
<feature type="compositionally biased region" description="Basic and acidic residues" evidence="3">
    <location>
        <begin position="859"/>
        <end position="868"/>
    </location>
</feature>
<feature type="region of interest" description="Disordered" evidence="3">
    <location>
        <begin position="688"/>
        <end position="743"/>
    </location>
</feature>
<feature type="compositionally biased region" description="Basic and acidic residues" evidence="3">
    <location>
        <begin position="875"/>
        <end position="887"/>
    </location>
</feature>
<dbReference type="GO" id="GO:0005783">
    <property type="term" value="C:endoplasmic reticulum"/>
    <property type="evidence" value="ECO:0007669"/>
    <property type="project" value="TreeGrafter"/>
</dbReference>
<dbReference type="Gene3D" id="1.10.472.80">
    <property type="entry name" value="Ypt/Rab-GAP domain of gyp1p, domain 3"/>
    <property type="match status" value="1"/>
</dbReference>
<dbReference type="FunFam" id="1.10.8.270:FF:000009">
    <property type="entry name" value="TBC1 domain family member 30"/>
    <property type="match status" value="1"/>
</dbReference>
<reference evidence="5" key="1">
    <citation type="submission" date="2021-01" db="UniProtKB">
        <authorList>
            <consortium name="EnsemblMetazoa"/>
        </authorList>
    </citation>
    <scope>IDENTIFICATION</scope>
</reference>
<feature type="region of interest" description="Disordered" evidence="3">
    <location>
        <begin position="902"/>
        <end position="951"/>
    </location>
</feature>
<dbReference type="EnsemblMetazoa" id="CLYHEMT018206.1">
    <property type="protein sequence ID" value="CLYHEMP018206.1"/>
    <property type="gene ID" value="CLYHEMG018206"/>
</dbReference>
<keyword evidence="2" id="KW-0175">Coiled coil</keyword>
<feature type="region of interest" description="Disordered" evidence="3">
    <location>
        <begin position="966"/>
        <end position="988"/>
    </location>
</feature>
<dbReference type="FunFam" id="1.10.472.80:FF:000011">
    <property type="entry name" value="TBC1 domain family member 30"/>
    <property type="match status" value="1"/>
</dbReference>
<feature type="compositionally biased region" description="Polar residues" evidence="3">
    <location>
        <begin position="135"/>
        <end position="145"/>
    </location>
</feature>
<dbReference type="AlphaFoldDB" id="A0A7M5X7W3"/>
<sequence length="988" mass="113050">SHCHPSFNFRYKPYSMAHMIPEKIDDDTGFTSATFEEIDFSEFRRQDSSPSHDSHSSGVFSPVRLDDGDDVDKVCDADSDSSNQESSFDPYNTRNHRKVKRRTSSNVFTFKKNDPAHQQPLSQSDLKSRRDVLKWQNSASFSSSTEEVEARNRSPQKLQNQPLQYKNVPLNQSSISTSSEETISSHPNLNNGFSPTKSKTAVDGLLFEIYDRYQHNDDHNLLDSDITELSTTSMSSIYVASAFENDERQNFDKSYLETKEITELERMVKELKRGISMLNSKLVRLLKQRDRNAHKIQENFNVLTALLQARSQKRRVDTRIRFSFIPRPGKQGFRQWIDALKAVARMPGGIPAEWRKRTWLSLAEFFLKDIEWEGIKKTCFNDRRNPDDDELDTQIVKDLHRTGCGWFFEHDTAEDRASLKRVLLAYARWNKQIGYCQGFNVIAALILQVMEGNEEHALKVMIFLVDYVLPRNYFSNNLRALSVDMAVLRDLMQMKLGYLANRLQQLQKEAMDGSKNTSASYEPPLINMFTMQWFLTLFATCLPRNTVLRIWDAVLLEGSEVLLRVALALWAKLGSFFDEVETAADFYMTMGKLIQELITDEFILVQKLMQAVYQMASFPWVELTELREKYTYDIHPFTTFREEKKREKLKLQRQMNKPPSDEEEYDDVNDDDVMVGCLGFVAGSSDTPHLMLSSPNKHNKNTNSNLHSAQSNSSSKNAKSSAQHVSSKQRRSRQDVASKNDITKVTPGAYITDQEARNAYKEQMRAKELMRETEKLDVNKLRNQYGRMRRLQQKAMLVFNADDFKDESYKVKNPPSAINHLFVDVNNVVAPPRARYRKPSNFPALKTLGKGGPPAPPRPIKESPKVVHESTSSKGEGETKTSLKKQDSFSITNPYVMLEVQGNGDESDAINDPDAHAHIMKKTAPTNKIRSAPTNQLSAPTKKDSNLSSELNSVSPLYKVDKSALYPTNFKPFPKRNIGKRSNFSSKT</sequence>
<name>A0A7M5X7W3_9CNID</name>
<organism evidence="5 6">
    <name type="scientific">Clytia hemisphaerica</name>
    <dbReference type="NCBI Taxonomy" id="252671"/>
    <lineage>
        <taxon>Eukaryota</taxon>
        <taxon>Metazoa</taxon>
        <taxon>Cnidaria</taxon>
        <taxon>Hydrozoa</taxon>
        <taxon>Hydroidolina</taxon>
        <taxon>Leptothecata</taxon>
        <taxon>Obeliida</taxon>
        <taxon>Clytiidae</taxon>
        <taxon>Clytia</taxon>
    </lineage>
</organism>
<feature type="compositionally biased region" description="Polar residues" evidence="3">
    <location>
        <begin position="186"/>
        <end position="195"/>
    </location>
</feature>
<dbReference type="PANTHER" id="PTHR13399:SF4">
    <property type="entry name" value="TBC1 DOMAIN FAMILY MEMBER 30"/>
    <property type="match status" value="1"/>
</dbReference>
<feature type="region of interest" description="Disordered" evidence="3">
    <location>
        <begin position="41"/>
        <end position="195"/>
    </location>
</feature>
<proteinExistence type="predicted"/>
<evidence type="ECO:0000259" key="4">
    <source>
        <dbReference type="PROSITE" id="PS50086"/>
    </source>
</evidence>
<feature type="coiled-coil region" evidence="2">
    <location>
        <begin position="261"/>
        <end position="288"/>
    </location>
</feature>
<dbReference type="OrthoDB" id="289721at2759"/>
<feature type="region of interest" description="Disordered" evidence="3">
    <location>
        <begin position="648"/>
        <end position="668"/>
    </location>
</feature>
<feature type="compositionally biased region" description="Polar residues" evidence="3">
    <location>
        <begin position="153"/>
        <end position="172"/>
    </location>
</feature>
<dbReference type="Pfam" id="PF00566">
    <property type="entry name" value="RabGAP-TBC"/>
    <property type="match status" value="1"/>
</dbReference>
<feature type="region of interest" description="Disordered" evidence="3">
    <location>
        <begin position="834"/>
        <end position="887"/>
    </location>
</feature>
<protein>
    <recommendedName>
        <fullName evidence="1">TBC1 domain family member 30</fullName>
    </recommendedName>
</protein>